<reference evidence="2" key="1">
    <citation type="submission" date="2024-07" db="EMBL/GenBank/DDBJ databases">
        <authorList>
            <person name="Yu S.T."/>
        </authorList>
    </citation>
    <scope>NUCLEOTIDE SEQUENCE</scope>
    <source>
        <strain evidence="2">Y1</strain>
    </source>
</reference>
<dbReference type="GO" id="GO:0016853">
    <property type="term" value="F:isomerase activity"/>
    <property type="evidence" value="ECO:0007669"/>
    <property type="project" value="UniProtKB-KW"/>
</dbReference>
<gene>
    <name evidence="2" type="ORF">AB2U05_08990</name>
</gene>
<dbReference type="SUPFAM" id="SSF109854">
    <property type="entry name" value="DinB/YfiT-like putative metalloenzymes"/>
    <property type="match status" value="1"/>
</dbReference>
<dbReference type="SUPFAM" id="SSF55718">
    <property type="entry name" value="SCP-like"/>
    <property type="match status" value="1"/>
</dbReference>
<organism evidence="2">
    <name type="scientific">Streptomyces sp. Y1</name>
    <dbReference type="NCBI Taxonomy" id="3238634"/>
    <lineage>
        <taxon>Bacteria</taxon>
        <taxon>Bacillati</taxon>
        <taxon>Actinomycetota</taxon>
        <taxon>Actinomycetes</taxon>
        <taxon>Kitasatosporales</taxon>
        <taxon>Streptomycetaceae</taxon>
        <taxon>Streptomyces</taxon>
    </lineage>
</organism>
<protein>
    <submittedName>
        <fullName evidence="2">Maleylpyruvate isomerase family mycothiol-dependent enzyme</fullName>
    </submittedName>
</protein>
<dbReference type="NCBIfam" id="TIGR03083">
    <property type="entry name" value="maleylpyruvate isomerase family mycothiol-dependent enzyme"/>
    <property type="match status" value="1"/>
</dbReference>
<dbReference type="EMBL" id="CP163445">
    <property type="protein sequence ID" value="XDQ78594.1"/>
    <property type="molecule type" value="Genomic_DNA"/>
</dbReference>
<dbReference type="InterPro" id="IPR034660">
    <property type="entry name" value="DinB/YfiT-like"/>
</dbReference>
<dbReference type="InterPro" id="IPR017517">
    <property type="entry name" value="Maleyloyr_isom"/>
</dbReference>
<dbReference type="InterPro" id="IPR036527">
    <property type="entry name" value="SCP2_sterol-bd_dom_sf"/>
</dbReference>
<dbReference type="Gene3D" id="1.20.120.450">
    <property type="entry name" value="dinb family like domain"/>
    <property type="match status" value="1"/>
</dbReference>
<dbReference type="Pfam" id="PF11716">
    <property type="entry name" value="MDMPI_N"/>
    <property type="match status" value="1"/>
</dbReference>
<evidence type="ECO:0000259" key="1">
    <source>
        <dbReference type="Pfam" id="PF11716"/>
    </source>
</evidence>
<sequence>MTDAQAAASWLSRVEESTRRLLTTVAAMEPDAVAEPSALPGWTRGHVLAHLARNADSLVNLLDGARTGTDIPQYASNEVRDQDIERDAPRPLDVHLADLRDAHARFAEAAALLGPEAWAVGVKHRSGYVFPAHEIPLKRLLELEYHHVDLDAGYTPAQWSESFAVAQFRRLATTLDGDDDLPAVRLIADDTEDRALIGAPSAGTGPTVEGPVRALAAWLSGRSDGADLRRTPDTGLPELPPMG</sequence>
<evidence type="ECO:0000313" key="2">
    <source>
        <dbReference type="EMBL" id="XDQ78594.1"/>
    </source>
</evidence>
<dbReference type="AlphaFoldDB" id="A0AB39THF0"/>
<name>A0AB39THF0_9ACTN</name>
<accession>A0AB39THF0</accession>
<dbReference type="InterPro" id="IPR024344">
    <property type="entry name" value="MDMPI_metal-binding"/>
</dbReference>
<feature type="domain" description="Mycothiol-dependent maleylpyruvate isomerase metal-binding" evidence="1">
    <location>
        <begin position="15"/>
        <end position="150"/>
    </location>
</feature>
<keyword evidence="2" id="KW-0413">Isomerase</keyword>
<dbReference type="RefSeq" id="WP_045702760.1">
    <property type="nucleotide sequence ID" value="NZ_CP163445.1"/>
</dbReference>
<dbReference type="GO" id="GO:0046872">
    <property type="term" value="F:metal ion binding"/>
    <property type="evidence" value="ECO:0007669"/>
    <property type="project" value="InterPro"/>
</dbReference>
<proteinExistence type="predicted"/>